<feature type="binding site" evidence="17">
    <location>
        <position position="428"/>
    </location>
    <ligand>
        <name>AMP</name>
        <dbReference type="ChEBI" id="CHEBI:456215"/>
    </ligand>
</feature>
<evidence type="ECO:0000256" key="13">
    <source>
        <dbReference type="ARBA" id="ARBA00023268"/>
    </source>
</evidence>
<evidence type="ECO:0000256" key="18">
    <source>
        <dbReference type="HAMAP-Rule" id="MF_01966"/>
    </source>
</evidence>
<feature type="binding site" evidence="17">
    <location>
        <position position="364"/>
    </location>
    <ligand>
        <name>(6S)-NADPHX</name>
        <dbReference type="ChEBI" id="CHEBI:64076"/>
    </ligand>
</feature>
<sequence>MIRILKGDAVSKLDQLHCKITGQSSYELMETAVRGFIHWFEEKKFAAEEIFIYVGGGNNGGDGLGIARHLQHRNYQVTVVLCFNDETDLSADAKINFDRLPEGVSKISFEDFDFPSKGIFIDAFLGVGLKGKLRDSALPIIDSWNKQQGVKIAVDIPSGLLSEGIAEEKASVARSNYTVTFAFPKLSLLFPENAQAVGELVLVDIGIADSLYQEFESDFFYIQKKDIPERHRRFHRFSHKGDFGRILLVGGSLGKMGAVVLTAKSALRTGAGLVTCQIEESERFIIQASVPEAMVIGEDMKDLDVFDAVGIGPGWGIENRKKQLEFLLKSFSKPMVLDADALNVLSQNPELMSLLPKNSILTPHLGEFERLVGSCVNHLDRMKKASELAKKYQVILVLKGANTLISLPDGRQLFNSTGTYFMATGGAGDVLTGMITAFLGMGYGSENAAICGVFHHGLAGEYAGKIRFQGTIASDIIEQIPRTFEFVENS</sequence>
<reference evidence="22 23" key="1">
    <citation type="submission" date="2015-09" db="EMBL/GenBank/DDBJ databases">
        <title>Identification and resolution of microdiversity through metagenomic sequencing of parallel consortia.</title>
        <authorList>
            <person name="Nelson W.C."/>
            <person name="Romine M.F."/>
            <person name="Lindemann S.R."/>
        </authorList>
    </citation>
    <scope>NUCLEOTIDE SEQUENCE [LARGE SCALE GENOMIC DNA]</scope>
    <source>
        <strain evidence="22">HL-49</strain>
    </source>
</reference>
<organism evidence="22 23">
    <name type="scientific">Algoriphagus marincola HL-49</name>
    <dbReference type="NCBI Taxonomy" id="1305737"/>
    <lineage>
        <taxon>Bacteria</taxon>
        <taxon>Pseudomonadati</taxon>
        <taxon>Bacteroidota</taxon>
        <taxon>Cytophagia</taxon>
        <taxon>Cytophagales</taxon>
        <taxon>Cyclobacteriaceae</taxon>
        <taxon>Algoriphagus</taxon>
    </lineage>
</organism>
<comment type="similarity">
    <text evidence="4 19">In the C-terminal section; belongs to the NnrD/CARKD family.</text>
</comment>
<keyword evidence="7 17" id="KW-0067">ATP-binding</keyword>
<evidence type="ECO:0000256" key="19">
    <source>
        <dbReference type="PIRNR" id="PIRNR017184"/>
    </source>
</evidence>
<dbReference type="InterPro" id="IPR029056">
    <property type="entry name" value="Ribokinase-like"/>
</dbReference>
<dbReference type="EMBL" id="LJXT01000043">
    <property type="protein sequence ID" value="KPQ16102.1"/>
    <property type="molecule type" value="Genomic_DNA"/>
</dbReference>
<evidence type="ECO:0000256" key="2">
    <source>
        <dbReference type="ARBA" id="ARBA00000909"/>
    </source>
</evidence>
<dbReference type="InterPro" id="IPR036652">
    <property type="entry name" value="YjeF_N_dom_sf"/>
</dbReference>
<dbReference type="PANTHER" id="PTHR12592">
    <property type="entry name" value="ATP-DEPENDENT (S)-NAD(P)H-HYDRATE DEHYDRATASE FAMILY MEMBER"/>
    <property type="match status" value="1"/>
</dbReference>
<feature type="binding site" evidence="18">
    <location>
        <begin position="126"/>
        <end position="132"/>
    </location>
    <ligand>
        <name>(6S)-NADPHX</name>
        <dbReference type="ChEBI" id="CHEBI:64076"/>
    </ligand>
</feature>
<feature type="domain" description="YjeF C-terminal" evidence="20">
    <location>
        <begin position="223"/>
        <end position="487"/>
    </location>
</feature>
<evidence type="ECO:0000313" key="23">
    <source>
        <dbReference type="Proteomes" id="UP000050421"/>
    </source>
</evidence>
<feature type="binding site" evidence="17">
    <location>
        <position position="314"/>
    </location>
    <ligand>
        <name>(6S)-NADPHX</name>
        <dbReference type="ChEBI" id="CHEBI:64076"/>
    </ligand>
</feature>
<dbReference type="PANTHER" id="PTHR12592:SF0">
    <property type="entry name" value="ATP-DEPENDENT (S)-NAD(P)H-HYDRATE DEHYDRATASE"/>
    <property type="match status" value="1"/>
</dbReference>
<comment type="catalytic activity">
    <reaction evidence="1 18 19">
        <text>(6R)-NADHX = (6S)-NADHX</text>
        <dbReference type="Rhea" id="RHEA:32215"/>
        <dbReference type="ChEBI" id="CHEBI:64074"/>
        <dbReference type="ChEBI" id="CHEBI:64075"/>
        <dbReference type="EC" id="5.1.99.6"/>
    </reaction>
</comment>
<dbReference type="EC" id="5.1.99.6" evidence="19"/>
<dbReference type="PROSITE" id="PS01050">
    <property type="entry name" value="YJEF_C_2"/>
    <property type="match status" value="1"/>
</dbReference>
<feature type="binding site" evidence="18">
    <location>
        <begin position="58"/>
        <end position="62"/>
    </location>
    <ligand>
        <name>(6S)-NADPHX</name>
        <dbReference type="ChEBI" id="CHEBI:64076"/>
    </ligand>
</feature>
<evidence type="ECO:0000256" key="4">
    <source>
        <dbReference type="ARBA" id="ARBA00009524"/>
    </source>
</evidence>
<dbReference type="HAMAP" id="MF_01965">
    <property type="entry name" value="NADHX_dehydratase"/>
    <property type="match status" value="1"/>
</dbReference>
<evidence type="ECO:0000256" key="5">
    <source>
        <dbReference type="ARBA" id="ARBA00022723"/>
    </source>
</evidence>
<protein>
    <recommendedName>
        <fullName evidence="19">Bifunctional NAD(P)H-hydrate repair enzyme</fullName>
    </recommendedName>
    <alternativeName>
        <fullName evidence="19">Nicotinamide nucleotide repair protein</fullName>
    </alternativeName>
    <domain>
        <recommendedName>
            <fullName evidence="19">ADP-dependent (S)-NAD(P)H-hydrate dehydratase</fullName>
            <ecNumber evidence="19">4.2.1.136</ecNumber>
        </recommendedName>
        <alternativeName>
            <fullName evidence="19">ADP-dependent NAD(P)HX dehydratase</fullName>
        </alternativeName>
    </domain>
    <domain>
        <recommendedName>
            <fullName evidence="19">NAD(P)H-hydrate epimerase</fullName>
            <ecNumber evidence="19">5.1.99.6</ecNumber>
        </recommendedName>
    </domain>
</protein>
<feature type="binding site" evidence="17">
    <location>
        <position position="258"/>
    </location>
    <ligand>
        <name>(6S)-NADPHX</name>
        <dbReference type="ChEBI" id="CHEBI:64076"/>
    </ligand>
</feature>
<dbReference type="PIRSF" id="PIRSF017184">
    <property type="entry name" value="Nnr"/>
    <property type="match status" value="1"/>
</dbReference>
<dbReference type="Proteomes" id="UP000050421">
    <property type="component" value="Unassembled WGS sequence"/>
</dbReference>
<dbReference type="HAMAP" id="MF_01966">
    <property type="entry name" value="NADHX_epimerase"/>
    <property type="match status" value="1"/>
</dbReference>
<evidence type="ECO:0000256" key="10">
    <source>
        <dbReference type="ARBA" id="ARBA00023027"/>
    </source>
</evidence>
<keyword evidence="10 17" id="KW-0520">NAD</keyword>
<dbReference type="GO" id="GO:0046496">
    <property type="term" value="P:nicotinamide nucleotide metabolic process"/>
    <property type="evidence" value="ECO:0007669"/>
    <property type="project" value="UniProtKB-UniRule"/>
</dbReference>
<keyword evidence="12 17" id="KW-0456">Lyase</keyword>
<dbReference type="GO" id="GO:0110051">
    <property type="term" value="P:metabolite repair"/>
    <property type="evidence" value="ECO:0007669"/>
    <property type="project" value="TreeGrafter"/>
</dbReference>
<feature type="binding site" evidence="17">
    <location>
        <begin position="399"/>
        <end position="403"/>
    </location>
    <ligand>
        <name>AMP</name>
        <dbReference type="ChEBI" id="CHEBI:456215"/>
    </ligand>
</feature>
<dbReference type="GO" id="GO:0046872">
    <property type="term" value="F:metal ion binding"/>
    <property type="evidence" value="ECO:0007669"/>
    <property type="project" value="UniProtKB-UniRule"/>
</dbReference>
<comment type="similarity">
    <text evidence="18">Belongs to the NnrE/AIBP family.</text>
</comment>
<dbReference type="STRING" id="1305737.GCA_000526355_02097"/>
<feature type="binding site" evidence="18">
    <location>
        <position position="155"/>
    </location>
    <ligand>
        <name>(6S)-NADPHX</name>
        <dbReference type="ChEBI" id="CHEBI:64076"/>
    </ligand>
</feature>
<dbReference type="InterPro" id="IPR000631">
    <property type="entry name" value="CARKD"/>
</dbReference>
<evidence type="ECO:0000256" key="17">
    <source>
        <dbReference type="HAMAP-Rule" id="MF_01965"/>
    </source>
</evidence>
<dbReference type="Pfam" id="PF01256">
    <property type="entry name" value="Carb_kinase"/>
    <property type="match status" value="1"/>
</dbReference>
<evidence type="ECO:0000256" key="14">
    <source>
        <dbReference type="ARBA" id="ARBA00025153"/>
    </source>
</evidence>
<feature type="domain" description="YjeF N-terminal" evidence="21">
    <location>
        <begin position="10"/>
        <end position="213"/>
    </location>
</feature>
<feature type="binding site" evidence="18">
    <location>
        <position position="59"/>
    </location>
    <ligand>
        <name>K(+)</name>
        <dbReference type="ChEBI" id="CHEBI:29103"/>
    </ligand>
</feature>
<dbReference type="NCBIfam" id="TIGR00197">
    <property type="entry name" value="yjeF_nterm"/>
    <property type="match status" value="1"/>
</dbReference>
<dbReference type="AlphaFoldDB" id="A0A0P7YBU5"/>
<comment type="function">
    <text evidence="14 19">Bifunctional enzyme that catalyzes the epimerization of the S- and R-forms of NAD(P)HX and the dehydration of the S-form of NAD(P)HX at the expense of ADP, which is converted to AMP. This allows the repair of both epimers of NAD(P)HX, a damaged form of NAD(P)H that is a result of enzymatic or heat-dependent hydration.</text>
</comment>
<dbReference type="PATRIC" id="fig|1305737.6.peg.2299"/>
<dbReference type="Pfam" id="PF03853">
    <property type="entry name" value="YjeF_N"/>
    <property type="match status" value="1"/>
</dbReference>
<comment type="similarity">
    <text evidence="17">Belongs to the NnrD/CARKD family.</text>
</comment>
<dbReference type="GO" id="GO:0052855">
    <property type="term" value="F:ADP-dependent NAD(P)H-hydrate dehydratase activity"/>
    <property type="evidence" value="ECO:0007669"/>
    <property type="project" value="UniProtKB-UniRule"/>
</dbReference>
<evidence type="ECO:0000256" key="15">
    <source>
        <dbReference type="ARBA" id="ARBA00048238"/>
    </source>
</evidence>
<evidence type="ECO:0000256" key="8">
    <source>
        <dbReference type="ARBA" id="ARBA00022857"/>
    </source>
</evidence>
<dbReference type="eggNOG" id="COG0063">
    <property type="taxonomic scope" value="Bacteria"/>
</dbReference>
<dbReference type="SUPFAM" id="SSF53613">
    <property type="entry name" value="Ribokinase-like"/>
    <property type="match status" value="1"/>
</dbReference>
<dbReference type="Gene3D" id="3.40.1190.20">
    <property type="match status" value="1"/>
</dbReference>
<dbReference type="PROSITE" id="PS51383">
    <property type="entry name" value="YJEF_C_3"/>
    <property type="match status" value="1"/>
</dbReference>
<dbReference type="InterPro" id="IPR017953">
    <property type="entry name" value="Carbohydrate_kinase_pred_CS"/>
</dbReference>
<dbReference type="EC" id="4.2.1.136" evidence="19"/>
<evidence type="ECO:0000256" key="6">
    <source>
        <dbReference type="ARBA" id="ARBA00022741"/>
    </source>
</evidence>
<gene>
    <name evidence="18 22" type="primary">nnrE</name>
    <name evidence="17" type="synonym">nnrD</name>
    <name evidence="22" type="ORF">HLUCCX10_08260</name>
</gene>
<comment type="cofactor">
    <cofactor evidence="18 19">
        <name>K(+)</name>
        <dbReference type="ChEBI" id="CHEBI:29103"/>
    </cofactor>
    <text evidence="18 19">Binds 1 potassium ion per subunit.</text>
</comment>
<dbReference type="eggNOG" id="COG0062">
    <property type="taxonomic scope" value="Bacteria"/>
</dbReference>
<comment type="subunit">
    <text evidence="17">Homotetramer.</text>
</comment>
<evidence type="ECO:0000256" key="11">
    <source>
        <dbReference type="ARBA" id="ARBA00023235"/>
    </source>
</evidence>
<keyword evidence="6 17" id="KW-0547">Nucleotide-binding</keyword>
<dbReference type="CDD" id="cd01171">
    <property type="entry name" value="YXKO-related"/>
    <property type="match status" value="1"/>
</dbReference>
<comment type="catalytic activity">
    <reaction evidence="2 18 19">
        <text>(6R)-NADPHX = (6S)-NADPHX</text>
        <dbReference type="Rhea" id="RHEA:32227"/>
        <dbReference type="ChEBI" id="CHEBI:64076"/>
        <dbReference type="ChEBI" id="CHEBI:64077"/>
        <dbReference type="EC" id="5.1.99.6"/>
    </reaction>
</comment>
<dbReference type="OrthoDB" id="9806925at2"/>
<evidence type="ECO:0000256" key="7">
    <source>
        <dbReference type="ARBA" id="ARBA00022840"/>
    </source>
</evidence>
<dbReference type="GO" id="GO:0005524">
    <property type="term" value="F:ATP binding"/>
    <property type="evidence" value="ECO:0007669"/>
    <property type="project" value="UniProtKB-UniRule"/>
</dbReference>
<comment type="catalytic activity">
    <reaction evidence="16 17 19">
        <text>(6S)-NADPHX + ADP = AMP + phosphate + NADPH + H(+)</text>
        <dbReference type="Rhea" id="RHEA:32235"/>
        <dbReference type="ChEBI" id="CHEBI:15378"/>
        <dbReference type="ChEBI" id="CHEBI:43474"/>
        <dbReference type="ChEBI" id="CHEBI:57783"/>
        <dbReference type="ChEBI" id="CHEBI:64076"/>
        <dbReference type="ChEBI" id="CHEBI:456215"/>
        <dbReference type="ChEBI" id="CHEBI:456216"/>
        <dbReference type="EC" id="4.2.1.136"/>
    </reaction>
</comment>
<dbReference type="InterPro" id="IPR004443">
    <property type="entry name" value="YjeF_N_dom"/>
</dbReference>
<comment type="function">
    <text evidence="18">Catalyzes the epimerization of the S- and R-forms of NAD(P)HX, a damaged form of NAD(P)H that is a result of enzymatic or heat-dependent hydration. This is a prerequisite for the S-specific NAD(P)H-hydrate dehydratase to allow the repair of both epimers of NAD(P)HX.</text>
</comment>
<dbReference type="SUPFAM" id="SSF64153">
    <property type="entry name" value="YjeF N-terminal domain-like"/>
    <property type="match status" value="1"/>
</dbReference>
<dbReference type="PROSITE" id="PS51385">
    <property type="entry name" value="YJEF_N"/>
    <property type="match status" value="1"/>
</dbReference>
<comment type="caution">
    <text evidence="18">Lacks conserved residue(s) required for the propagation of feature annotation.</text>
</comment>
<name>A0A0P7YBU5_9BACT</name>
<evidence type="ECO:0000256" key="16">
    <source>
        <dbReference type="ARBA" id="ARBA00049209"/>
    </source>
</evidence>
<keyword evidence="5 18" id="KW-0479">Metal-binding</keyword>
<dbReference type="Gene3D" id="3.40.50.10260">
    <property type="entry name" value="YjeF N-terminal domain"/>
    <property type="match status" value="1"/>
</dbReference>
<comment type="cofactor">
    <cofactor evidence="17">
        <name>Mg(2+)</name>
        <dbReference type="ChEBI" id="CHEBI:18420"/>
    </cofactor>
</comment>
<keyword evidence="11 18" id="KW-0413">Isomerase</keyword>
<comment type="function">
    <text evidence="17">Catalyzes the dehydration of the S-form of NAD(P)HX at the expense of ADP, which is converted to AMP. Together with NAD(P)HX epimerase, which catalyzes the epimerization of the S- and R-forms, the enzyme allows the repair of both epimers of NAD(P)HX, a damaged form of NAD(P)H that is a result of enzymatic or heat-dependent hydration.</text>
</comment>
<evidence type="ECO:0000259" key="21">
    <source>
        <dbReference type="PROSITE" id="PS51385"/>
    </source>
</evidence>
<dbReference type="NCBIfam" id="TIGR00196">
    <property type="entry name" value="yjeF_cterm"/>
    <property type="match status" value="1"/>
</dbReference>
<comment type="catalytic activity">
    <reaction evidence="15 17 19">
        <text>(6S)-NADHX + ADP = AMP + phosphate + NADH + H(+)</text>
        <dbReference type="Rhea" id="RHEA:32223"/>
        <dbReference type="ChEBI" id="CHEBI:15378"/>
        <dbReference type="ChEBI" id="CHEBI:43474"/>
        <dbReference type="ChEBI" id="CHEBI:57945"/>
        <dbReference type="ChEBI" id="CHEBI:64074"/>
        <dbReference type="ChEBI" id="CHEBI:456215"/>
        <dbReference type="ChEBI" id="CHEBI:456216"/>
        <dbReference type="EC" id="4.2.1.136"/>
    </reaction>
</comment>
<keyword evidence="9 18" id="KW-0630">Potassium</keyword>
<feature type="binding site" evidence="17">
    <location>
        <position position="429"/>
    </location>
    <ligand>
        <name>(6S)-NADPHX</name>
        <dbReference type="ChEBI" id="CHEBI:64076"/>
    </ligand>
</feature>
<evidence type="ECO:0000256" key="9">
    <source>
        <dbReference type="ARBA" id="ARBA00022958"/>
    </source>
</evidence>
<keyword evidence="8 17" id="KW-0521">NADP</keyword>
<comment type="similarity">
    <text evidence="3 19">In the N-terminal section; belongs to the NnrE/AIBP family.</text>
</comment>
<dbReference type="GO" id="GO:0052856">
    <property type="term" value="F:NAD(P)HX epimerase activity"/>
    <property type="evidence" value="ECO:0007669"/>
    <property type="project" value="UniProtKB-UniRule"/>
</dbReference>
<evidence type="ECO:0000259" key="20">
    <source>
        <dbReference type="PROSITE" id="PS51383"/>
    </source>
</evidence>
<evidence type="ECO:0000256" key="1">
    <source>
        <dbReference type="ARBA" id="ARBA00000013"/>
    </source>
</evidence>
<comment type="caution">
    <text evidence="22">The sequence shown here is derived from an EMBL/GenBank/DDBJ whole genome shotgun (WGS) entry which is preliminary data.</text>
</comment>
<evidence type="ECO:0000256" key="12">
    <source>
        <dbReference type="ARBA" id="ARBA00023239"/>
    </source>
</evidence>
<feature type="binding site" evidence="18">
    <location>
        <position position="158"/>
    </location>
    <ligand>
        <name>K(+)</name>
        <dbReference type="ChEBI" id="CHEBI:29103"/>
    </ligand>
</feature>
<proteinExistence type="inferred from homology"/>
<accession>A0A0P7YBU5</accession>
<dbReference type="InterPro" id="IPR030677">
    <property type="entry name" value="Nnr"/>
</dbReference>
<keyword evidence="13" id="KW-0511">Multifunctional enzyme</keyword>
<feature type="binding site" evidence="18">
    <location>
        <position position="122"/>
    </location>
    <ligand>
        <name>K(+)</name>
        <dbReference type="ChEBI" id="CHEBI:29103"/>
    </ligand>
</feature>
<evidence type="ECO:0000313" key="22">
    <source>
        <dbReference type="EMBL" id="KPQ16102.1"/>
    </source>
</evidence>
<evidence type="ECO:0000256" key="3">
    <source>
        <dbReference type="ARBA" id="ARBA00006001"/>
    </source>
</evidence>